<accession>A0ACC0LI04</accession>
<reference evidence="1" key="1">
    <citation type="submission" date="2022-02" db="EMBL/GenBank/DDBJ databases">
        <title>Plant Genome Project.</title>
        <authorList>
            <person name="Zhang R.-G."/>
        </authorList>
    </citation>
    <scope>NUCLEOTIDE SEQUENCE</scope>
    <source>
        <strain evidence="1">AT1</strain>
    </source>
</reference>
<dbReference type="Proteomes" id="UP001062846">
    <property type="component" value="Chromosome 12"/>
</dbReference>
<proteinExistence type="predicted"/>
<dbReference type="EMBL" id="CM046399">
    <property type="protein sequence ID" value="KAI8528202.1"/>
    <property type="molecule type" value="Genomic_DNA"/>
</dbReference>
<evidence type="ECO:0000313" key="2">
    <source>
        <dbReference type="Proteomes" id="UP001062846"/>
    </source>
</evidence>
<comment type="caution">
    <text evidence="1">The sequence shown here is derived from an EMBL/GenBank/DDBJ whole genome shotgun (WGS) entry which is preliminary data.</text>
</comment>
<evidence type="ECO:0000313" key="1">
    <source>
        <dbReference type="EMBL" id="KAI8528202.1"/>
    </source>
</evidence>
<organism evidence="1 2">
    <name type="scientific">Rhododendron molle</name>
    <name type="common">Chinese azalea</name>
    <name type="synonym">Azalea mollis</name>
    <dbReference type="NCBI Taxonomy" id="49168"/>
    <lineage>
        <taxon>Eukaryota</taxon>
        <taxon>Viridiplantae</taxon>
        <taxon>Streptophyta</taxon>
        <taxon>Embryophyta</taxon>
        <taxon>Tracheophyta</taxon>
        <taxon>Spermatophyta</taxon>
        <taxon>Magnoliopsida</taxon>
        <taxon>eudicotyledons</taxon>
        <taxon>Gunneridae</taxon>
        <taxon>Pentapetalae</taxon>
        <taxon>asterids</taxon>
        <taxon>Ericales</taxon>
        <taxon>Ericaceae</taxon>
        <taxon>Ericoideae</taxon>
        <taxon>Rhodoreae</taxon>
        <taxon>Rhododendron</taxon>
    </lineage>
</organism>
<protein>
    <submittedName>
        <fullName evidence="1">Uncharacterized protein</fullName>
    </submittedName>
</protein>
<name>A0ACC0LI04_RHOML</name>
<gene>
    <name evidence="1" type="ORF">RHMOL_Rhmol12G0132200</name>
</gene>
<sequence>MEDSDVLDLEEGSGETGVVGNLCLVGKVLNPKLLNTTAITNICTTAWKTRSPFSVTSWNNNIFLFRFEEIEDKEMVLSDRPWSIMNSLMVLQPVVNGIAITDHDFSVSPFWVQIHGLPVGKMNRANAEIIGKRFQKLLAIETSPDGILLDRSFLRIRVNINLELPIPKGFWLRSQSVLMKDLWISYKYEKLSDFCFACGRIGHDNRSCRFVPRDGGSNSGYGPDIRANGIRRSHIPIEVIRHEVDEAENHVSELLGRRVVANRVPELSGRILWLRRVITMRVAPSIWWRVKGAHSSLKISRRSWERGRHARLSPSPNTLHLASPKPFYFVTEPTDSPPSHTSQPIVDNYNPNLPSLEEISPNGSPTKNSSYPTLEPPSSITSKIVSTQINHSNSSSLDKSLATVFNKLAIKRKSTEDHVDYNRSKLLRLCAPPNLSSHTQKPKQSSSRKCVRRGGSNILAKKSSGDYPDLFAFDSNLCDVPVQQAITSLEVDLPLAPSKMDTDLMVDGRVAGPKQPPDQ</sequence>
<keyword evidence="2" id="KW-1185">Reference proteome</keyword>